<comment type="caution">
    <text evidence="1">The sequence shown here is derived from an EMBL/GenBank/DDBJ whole genome shotgun (WGS) entry which is preliminary data.</text>
</comment>
<protein>
    <submittedName>
        <fullName evidence="1">Uncharacterized protein</fullName>
    </submittedName>
</protein>
<reference evidence="1 2" key="1">
    <citation type="journal article" date="2016" name="Nat. Commun.">
        <title>Extremotolerant tardigrade genome and improved radiotolerance of human cultured cells by tardigrade-unique protein.</title>
        <authorList>
            <person name="Hashimoto T."/>
            <person name="Horikawa D.D."/>
            <person name="Saito Y."/>
            <person name="Kuwahara H."/>
            <person name="Kozuka-Hata H."/>
            <person name="Shin-I T."/>
            <person name="Minakuchi Y."/>
            <person name="Ohishi K."/>
            <person name="Motoyama A."/>
            <person name="Aizu T."/>
            <person name="Enomoto A."/>
            <person name="Kondo K."/>
            <person name="Tanaka S."/>
            <person name="Hara Y."/>
            <person name="Koshikawa S."/>
            <person name="Sagara H."/>
            <person name="Miura T."/>
            <person name="Yokobori S."/>
            <person name="Miyagawa K."/>
            <person name="Suzuki Y."/>
            <person name="Kubo T."/>
            <person name="Oyama M."/>
            <person name="Kohara Y."/>
            <person name="Fujiyama A."/>
            <person name="Arakawa K."/>
            <person name="Katayama T."/>
            <person name="Toyoda A."/>
            <person name="Kunieda T."/>
        </authorList>
    </citation>
    <scope>NUCLEOTIDE SEQUENCE [LARGE SCALE GENOMIC DNA]</scope>
    <source>
        <strain evidence="1 2">YOKOZUNA-1</strain>
    </source>
</reference>
<name>A0A1D1W4C6_RAMVA</name>
<proteinExistence type="predicted"/>
<evidence type="ECO:0000313" key="1">
    <source>
        <dbReference type="EMBL" id="GAV08136.1"/>
    </source>
</evidence>
<dbReference type="EMBL" id="BDGG01000016">
    <property type="protein sequence ID" value="GAV08136.1"/>
    <property type="molecule type" value="Genomic_DNA"/>
</dbReference>
<evidence type="ECO:0000313" key="2">
    <source>
        <dbReference type="Proteomes" id="UP000186922"/>
    </source>
</evidence>
<gene>
    <name evidence="1" type="primary">RvY_17874-1</name>
    <name evidence="1" type="synonym">RvY_17874.1</name>
    <name evidence="1" type="ORF">RvY_17874</name>
</gene>
<keyword evidence="2" id="KW-1185">Reference proteome</keyword>
<accession>A0A1D1W4C6</accession>
<dbReference type="Proteomes" id="UP000186922">
    <property type="component" value="Unassembled WGS sequence"/>
</dbReference>
<organism evidence="1 2">
    <name type="scientific">Ramazzottius varieornatus</name>
    <name type="common">Water bear</name>
    <name type="synonym">Tardigrade</name>
    <dbReference type="NCBI Taxonomy" id="947166"/>
    <lineage>
        <taxon>Eukaryota</taxon>
        <taxon>Metazoa</taxon>
        <taxon>Ecdysozoa</taxon>
        <taxon>Tardigrada</taxon>
        <taxon>Eutardigrada</taxon>
        <taxon>Parachela</taxon>
        <taxon>Hypsibioidea</taxon>
        <taxon>Ramazzottiidae</taxon>
        <taxon>Ramazzottius</taxon>
    </lineage>
</organism>
<dbReference type="AlphaFoldDB" id="A0A1D1W4C6"/>
<sequence length="53" mass="5912">MEVAGDPMDYLKEFSRRGEVYGRNGAPTEVITNAYQVKGRSGIESLSPWFGED</sequence>